<keyword evidence="2" id="KW-0106">Calcium</keyword>
<dbReference type="InterPro" id="IPR011992">
    <property type="entry name" value="EF-hand-dom_pair"/>
</dbReference>
<dbReference type="InterPro" id="IPR036412">
    <property type="entry name" value="HAD-like_sf"/>
</dbReference>
<dbReference type="OrthoDB" id="247245at2759"/>
<organism evidence="4 5">
    <name type="scientific">Chrysochromulina tobinii</name>
    <dbReference type="NCBI Taxonomy" id="1460289"/>
    <lineage>
        <taxon>Eukaryota</taxon>
        <taxon>Haptista</taxon>
        <taxon>Haptophyta</taxon>
        <taxon>Prymnesiophyceae</taxon>
        <taxon>Prymnesiales</taxon>
        <taxon>Chrysochromulinaceae</taxon>
        <taxon>Chrysochromulina</taxon>
    </lineage>
</organism>
<feature type="domain" description="EF-hand" evidence="3">
    <location>
        <begin position="410"/>
        <end position="445"/>
    </location>
</feature>
<dbReference type="SUPFAM" id="SSF56784">
    <property type="entry name" value="HAD-like"/>
    <property type="match status" value="1"/>
</dbReference>
<evidence type="ECO:0000313" key="4">
    <source>
        <dbReference type="EMBL" id="KOO52883.1"/>
    </source>
</evidence>
<gene>
    <name evidence="4" type="ORF">Ctob_007721</name>
</gene>
<dbReference type="GO" id="GO:0005509">
    <property type="term" value="F:calcium ion binding"/>
    <property type="evidence" value="ECO:0007669"/>
    <property type="project" value="InterPro"/>
</dbReference>
<dbReference type="InterPro" id="IPR023214">
    <property type="entry name" value="HAD_sf"/>
</dbReference>
<dbReference type="Pfam" id="PF13499">
    <property type="entry name" value="EF-hand_7"/>
    <property type="match status" value="2"/>
</dbReference>
<evidence type="ECO:0000313" key="5">
    <source>
        <dbReference type="Proteomes" id="UP000037460"/>
    </source>
</evidence>
<feature type="domain" description="EF-hand" evidence="3">
    <location>
        <begin position="339"/>
        <end position="374"/>
    </location>
</feature>
<dbReference type="Pfam" id="PF00702">
    <property type="entry name" value="Hydrolase"/>
    <property type="match status" value="1"/>
</dbReference>
<comment type="caution">
    <text evidence="4">The sequence shown here is derived from an EMBL/GenBank/DDBJ whole genome shotgun (WGS) entry which is preliminary data.</text>
</comment>
<dbReference type="NCBIfam" id="TIGR01549">
    <property type="entry name" value="HAD-SF-IA-v1"/>
    <property type="match status" value="1"/>
</dbReference>
<dbReference type="PROSITE" id="PS00018">
    <property type="entry name" value="EF_HAND_1"/>
    <property type="match status" value="4"/>
</dbReference>
<feature type="domain" description="EF-hand" evidence="3">
    <location>
        <begin position="446"/>
        <end position="481"/>
    </location>
</feature>
<proteinExistence type="predicted"/>
<dbReference type="PANTHER" id="PTHR43316">
    <property type="entry name" value="HYDROLASE, HALOACID DELAHOGENASE-RELATED"/>
    <property type="match status" value="1"/>
</dbReference>
<dbReference type="Gene3D" id="3.40.50.1000">
    <property type="entry name" value="HAD superfamily/HAD-like"/>
    <property type="match status" value="1"/>
</dbReference>
<keyword evidence="5" id="KW-1185">Reference proteome</keyword>
<dbReference type="AlphaFoldDB" id="A0A0M0LQ72"/>
<dbReference type="Proteomes" id="UP000037460">
    <property type="component" value="Unassembled WGS sequence"/>
</dbReference>
<sequence length="509" mass="55709">MDLDDTCWPTFPPILKASAALESDMAELLPRAAAAGCGDRGALKASITEVQKEQPLLVHDMSALRHAALAKQARTHGDDPGAPVDELMRRFVLARSDVKDYFFSDTAASLQALRRAGLTVGACTNGNCDVRLHAEVVEFFDFTVSAGDAGATKPSAAPFWMAAHAAGCRPSEMVHVGDDVVTDLKGALDAGFRAVLVSRADLLPRKPQELEVLETLEKDPARWREVASLEEMVQVEALRERKRQLREKLIPIEGKPGFYHPNRQHALRVRLQGHRGQFVVEHFKLSASNGVSVIDQLKEVLAVNRVRVIDLFNSFDANSDGMLTRLELHRAFEFMGYGANPEAVDELFDSWDEDGSGALSFGELNHLLRQTGGGRSPQSPRRTATSIQSPLALAGDYASAAEQLKDLLRVNRVRVIDLFSSWDVDGNGVISRSEFHRAFSFLGYAGSPSVIDYLFASLDTNQSGTIDFAELNAPFALPPTEAIIDAIVHERLEASLRALQTKSKPRGKS</sequence>
<dbReference type="InterPro" id="IPR018247">
    <property type="entry name" value="EF_Hand_1_Ca_BS"/>
</dbReference>
<evidence type="ECO:0000256" key="2">
    <source>
        <dbReference type="ARBA" id="ARBA00022837"/>
    </source>
</evidence>
<evidence type="ECO:0000256" key="1">
    <source>
        <dbReference type="ARBA" id="ARBA00022801"/>
    </source>
</evidence>
<protein>
    <submittedName>
        <fullName evidence="4">Had-superfamily hydrolase</fullName>
    </submittedName>
</protein>
<dbReference type="InterPro" id="IPR006439">
    <property type="entry name" value="HAD-SF_hydro_IA"/>
</dbReference>
<dbReference type="GO" id="GO:0016787">
    <property type="term" value="F:hydrolase activity"/>
    <property type="evidence" value="ECO:0007669"/>
    <property type="project" value="UniProtKB-KW"/>
</dbReference>
<evidence type="ECO:0000259" key="3">
    <source>
        <dbReference type="PROSITE" id="PS50222"/>
    </source>
</evidence>
<dbReference type="PANTHER" id="PTHR43316:SF8">
    <property type="entry name" value="HAD FAMILY HYDROLASE"/>
    <property type="match status" value="1"/>
</dbReference>
<name>A0A0M0LQ72_9EUKA</name>
<keyword evidence="1 4" id="KW-0378">Hydrolase</keyword>
<dbReference type="InterPro" id="IPR051540">
    <property type="entry name" value="S-2-haloacid_dehalogenase"/>
</dbReference>
<dbReference type="CDD" id="cd00051">
    <property type="entry name" value="EFh"/>
    <property type="match status" value="2"/>
</dbReference>
<reference evidence="5" key="1">
    <citation type="journal article" date="2015" name="PLoS Genet.">
        <title>Genome Sequence and Transcriptome Analyses of Chrysochromulina tobin: Metabolic Tools for Enhanced Algal Fitness in the Prominent Order Prymnesiales (Haptophyceae).</title>
        <authorList>
            <person name="Hovde B.T."/>
            <person name="Deodato C.R."/>
            <person name="Hunsperger H.M."/>
            <person name="Ryken S.A."/>
            <person name="Yost W."/>
            <person name="Jha R.K."/>
            <person name="Patterson J."/>
            <person name="Monnat R.J. Jr."/>
            <person name="Barlow S.B."/>
            <person name="Starkenburg S.R."/>
            <person name="Cattolico R.A."/>
        </authorList>
    </citation>
    <scope>NUCLEOTIDE SEQUENCE</scope>
    <source>
        <strain evidence="5">CCMP291</strain>
    </source>
</reference>
<dbReference type="PROSITE" id="PS50222">
    <property type="entry name" value="EF_HAND_2"/>
    <property type="match status" value="4"/>
</dbReference>
<dbReference type="SUPFAM" id="SSF47473">
    <property type="entry name" value="EF-hand"/>
    <property type="match status" value="1"/>
</dbReference>
<dbReference type="Gene3D" id="1.10.238.10">
    <property type="entry name" value="EF-hand"/>
    <property type="match status" value="2"/>
</dbReference>
<dbReference type="EMBL" id="JWZX01000468">
    <property type="protein sequence ID" value="KOO52883.1"/>
    <property type="molecule type" value="Genomic_DNA"/>
</dbReference>
<dbReference type="SMART" id="SM00054">
    <property type="entry name" value="EFh"/>
    <property type="match status" value="4"/>
</dbReference>
<accession>A0A0M0LQ72</accession>
<dbReference type="Gene3D" id="1.20.120.1600">
    <property type="match status" value="1"/>
</dbReference>
<feature type="domain" description="EF-hand" evidence="3">
    <location>
        <begin position="303"/>
        <end position="338"/>
    </location>
</feature>
<dbReference type="InterPro" id="IPR002048">
    <property type="entry name" value="EF_hand_dom"/>
</dbReference>